<sequence length="89" mass="10192">MVQCPIPLPIFATAVKLSVTIRTNEIRKLFAMSLSKTYHQFVIAFWVGVTWNDLTDTESEMFYLESEANMMLESELEDPIELSTRITAS</sequence>
<evidence type="ECO:0000313" key="3">
    <source>
        <dbReference type="WBParaSite" id="ECPE_0000503601-mRNA-1"/>
    </source>
</evidence>
<accession>A0A183ADI9</accession>
<dbReference type="WBParaSite" id="ECPE_0000503601-mRNA-1">
    <property type="protein sequence ID" value="ECPE_0000503601-mRNA-1"/>
    <property type="gene ID" value="ECPE_0000503601"/>
</dbReference>
<dbReference type="Proteomes" id="UP000272942">
    <property type="component" value="Unassembled WGS sequence"/>
</dbReference>
<keyword evidence="2" id="KW-1185">Reference proteome</keyword>
<gene>
    <name evidence="1" type="ORF">ECPE_LOCUS5024</name>
</gene>
<dbReference type="AlphaFoldDB" id="A0A183ADI9"/>
<name>A0A183ADI9_9TREM</name>
<dbReference type="EMBL" id="UZAN01041868">
    <property type="protein sequence ID" value="VDP74334.1"/>
    <property type="molecule type" value="Genomic_DNA"/>
</dbReference>
<evidence type="ECO:0000313" key="1">
    <source>
        <dbReference type="EMBL" id="VDP74334.1"/>
    </source>
</evidence>
<reference evidence="3" key="1">
    <citation type="submission" date="2016-06" db="UniProtKB">
        <authorList>
            <consortium name="WormBaseParasite"/>
        </authorList>
    </citation>
    <scope>IDENTIFICATION</scope>
</reference>
<proteinExistence type="predicted"/>
<organism evidence="3">
    <name type="scientific">Echinostoma caproni</name>
    <dbReference type="NCBI Taxonomy" id="27848"/>
    <lineage>
        <taxon>Eukaryota</taxon>
        <taxon>Metazoa</taxon>
        <taxon>Spiralia</taxon>
        <taxon>Lophotrochozoa</taxon>
        <taxon>Platyhelminthes</taxon>
        <taxon>Trematoda</taxon>
        <taxon>Digenea</taxon>
        <taxon>Plagiorchiida</taxon>
        <taxon>Echinostomata</taxon>
        <taxon>Echinostomatoidea</taxon>
        <taxon>Echinostomatidae</taxon>
        <taxon>Echinostoma</taxon>
    </lineage>
</organism>
<evidence type="ECO:0000313" key="2">
    <source>
        <dbReference type="Proteomes" id="UP000272942"/>
    </source>
</evidence>
<protein>
    <submittedName>
        <fullName evidence="1 3">Uncharacterized protein</fullName>
    </submittedName>
</protein>
<reference evidence="1 2" key="2">
    <citation type="submission" date="2018-11" db="EMBL/GenBank/DDBJ databases">
        <authorList>
            <consortium name="Pathogen Informatics"/>
        </authorList>
    </citation>
    <scope>NUCLEOTIDE SEQUENCE [LARGE SCALE GENOMIC DNA]</scope>
    <source>
        <strain evidence="1 2">Egypt</strain>
    </source>
</reference>